<dbReference type="Gene3D" id="2.10.25.10">
    <property type="entry name" value="Laminin"/>
    <property type="match status" value="7"/>
</dbReference>
<feature type="disulfide bond" evidence="6">
    <location>
        <begin position="272"/>
        <end position="282"/>
    </location>
</feature>
<evidence type="ECO:0000256" key="2">
    <source>
        <dbReference type="ARBA" id="ARBA00022729"/>
    </source>
</evidence>
<dbReference type="InterPro" id="IPR000152">
    <property type="entry name" value="EGF-type_Asp/Asn_hydroxyl_site"/>
</dbReference>
<evidence type="ECO:0000256" key="3">
    <source>
        <dbReference type="ARBA" id="ARBA00022737"/>
    </source>
</evidence>
<dbReference type="FunFam" id="2.10.25.10:FF:000017">
    <property type="entry name" value="latent-transforming growth factor beta-binding protein 4 isoform X1"/>
    <property type="match status" value="1"/>
</dbReference>
<proteinExistence type="predicted"/>
<comment type="caution">
    <text evidence="6">Lacks conserved residue(s) required for the propagation of feature annotation.</text>
</comment>
<dbReference type="InterPro" id="IPR009030">
    <property type="entry name" value="Growth_fac_rcpt_cys_sf"/>
</dbReference>
<dbReference type="FunFam" id="2.10.25.10:FF:000352">
    <property type="entry name" value="Hemicentin 1"/>
    <property type="match status" value="1"/>
</dbReference>
<dbReference type="Pfam" id="PF07645">
    <property type="entry name" value="EGF_CA"/>
    <property type="match status" value="5"/>
</dbReference>
<dbReference type="Proteomes" id="UP000770661">
    <property type="component" value="Unassembled WGS sequence"/>
</dbReference>
<dbReference type="SMART" id="SM00179">
    <property type="entry name" value="EGF_CA"/>
    <property type="match status" value="7"/>
</dbReference>
<accession>A0A8J5D0W3</accession>
<dbReference type="InterPro" id="IPR026823">
    <property type="entry name" value="cEGF"/>
</dbReference>
<dbReference type="FunFam" id="2.10.25.10:FF:000240">
    <property type="entry name" value="Vitamin K-dependent protein S"/>
    <property type="match status" value="1"/>
</dbReference>
<dbReference type="InterPro" id="IPR001881">
    <property type="entry name" value="EGF-like_Ca-bd_dom"/>
</dbReference>
<dbReference type="FunFam" id="2.10.25.10:FF:000385">
    <property type="entry name" value="Hemicentin 1"/>
    <property type="match status" value="1"/>
</dbReference>
<dbReference type="SMART" id="SM00181">
    <property type="entry name" value="EGF"/>
    <property type="match status" value="7"/>
</dbReference>
<keyword evidence="4 6" id="KW-1015">Disulfide bond</keyword>
<dbReference type="EMBL" id="JACEEZ010001999">
    <property type="protein sequence ID" value="KAG0728614.1"/>
    <property type="molecule type" value="Genomic_DNA"/>
</dbReference>
<dbReference type="SUPFAM" id="SSF57184">
    <property type="entry name" value="Growth factor receptor domain"/>
    <property type="match status" value="2"/>
</dbReference>
<name>A0A8J5D0W3_CHIOP</name>
<feature type="domain" description="EGF-like" evidence="7">
    <location>
        <begin position="268"/>
        <end position="307"/>
    </location>
</feature>
<gene>
    <name evidence="8" type="primary">HMCN1_3</name>
    <name evidence="8" type="ORF">GWK47_032127</name>
</gene>
<dbReference type="PANTHER" id="PTHR24039">
    <property type="entry name" value="FIBRILLIN-RELATED"/>
    <property type="match status" value="1"/>
</dbReference>
<dbReference type="PANTHER" id="PTHR24039:SF48">
    <property type="entry name" value="FIBRILLIN-2 ISOFORM X1-RELATED"/>
    <property type="match status" value="1"/>
</dbReference>
<dbReference type="FunFam" id="2.10.25.10:FF:000005">
    <property type="entry name" value="Fibrillin 2"/>
    <property type="match status" value="1"/>
</dbReference>
<evidence type="ECO:0000256" key="5">
    <source>
        <dbReference type="ARBA" id="ARBA00023180"/>
    </source>
</evidence>
<dbReference type="PROSITE" id="PS01187">
    <property type="entry name" value="EGF_CA"/>
    <property type="match status" value="2"/>
</dbReference>
<dbReference type="GO" id="GO:0005509">
    <property type="term" value="F:calcium ion binding"/>
    <property type="evidence" value="ECO:0007669"/>
    <property type="project" value="InterPro"/>
</dbReference>
<feature type="domain" description="EGF-like" evidence="7">
    <location>
        <begin position="168"/>
        <end position="206"/>
    </location>
</feature>
<dbReference type="AlphaFoldDB" id="A0A8J5D0W3"/>
<reference evidence="8" key="1">
    <citation type="submission" date="2020-07" db="EMBL/GenBank/DDBJ databases">
        <title>The High-quality genome of the commercially important snow crab, Chionoecetes opilio.</title>
        <authorList>
            <person name="Jeong J.-H."/>
            <person name="Ryu S."/>
        </authorList>
    </citation>
    <scope>NUCLEOTIDE SEQUENCE</scope>
    <source>
        <strain evidence="8">MADBK_172401_WGS</strain>
        <tissue evidence="8">Digestive gland</tissue>
    </source>
</reference>
<dbReference type="InterPro" id="IPR018097">
    <property type="entry name" value="EGF_Ca-bd_CS"/>
</dbReference>
<dbReference type="PROSITE" id="PS50026">
    <property type="entry name" value="EGF_3"/>
    <property type="match status" value="4"/>
</dbReference>
<dbReference type="PROSITE" id="PS01186">
    <property type="entry name" value="EGF_2"/>
    <property type="match status" value="3"/>
</dbReference>
<keyword evidence="5" id="KW-0325">Glycoprotein</keyword>
<evidence type="ECO:0000259" key="7">
    <source>
        <dbReference type="PROSITE" id="PS50026"/>
    </source>
</evidence>
<dbReference type="InterPro" id="IPR049883">
    <property type="entry name" value="NOTCH1_EGF-like"/>
</dbReference>
<dbReference type="Pfam" id="PF12662">
    <property type="entry name" value="cEGF"/>
    <property type="match status" value="1"/>
</dbReference>
<protein>
    <submittedName>
        <fullName evidence="8">Hemicentin-1</fullName>
    </submittedName>
</protein>
<feature type="domain" description="EGF-like" evidence="7">
    <location>
        <begin position="84"/>
        <end position="123"/>
    </location>
</feature>
<dbReference type="InterPro" id="IPR000742">
    <property type="entry name" value="EGF"/>
</dbReference>
<evidence type="ECO:0000256" key="4">
    <source>
        <dbReference type="ARBA" id="ARBA00023157"/>
    </source>
</evidence>
<organism evidence="8 9">
    <name type="scientific">Chionoecetes opilio</name>
    <name type="common">Atlantic snow crab</name>
    <name type="synonym">Cancer opilio</name>
    <dbReference type="NCBI Taxonomy" id="41210"/>
    <lineage>
        <taxon>Eukaryota</taxon>
        <taxon>Metazoa</taxon>
        <taxon>Ecdysozoa</taxon>
        <taxon>Arthropoda</taxon>
        <taxon>Crustacea</taxon>
        <taxon>Multicrustacea</taxon>
        <taxon>Malacostraca</taxon>
        <taxon>Eumalacostraca</taxon>
        <taxon>Eucarida</taxon>
        <taxon>Decapoda</taxon>
        <taxon>Pleocyemata</taxon>
        <taxon>Brachyura</taxon>
        <taxon>Eubrachyura</taxon>
        <taxon>Majoidea</taxon>
        <taxon>Majidae</taxon>
        <taxon>Chionoecetes</taxon>
    </lineage>
</organism>
<dbReference type="OrthoDB" id="6376919at2759"/>
<dbReference type="PROSITE" id="PS00010">
    <property type="entry name" value="ASX_HYDROXYL"/>
    <property type="match status" value="4"/>
</dbReference>
<keyword evidence="3" id="KW-0677">Repeat</keyword>
<feature type="domain" description="EGF-like" evidence="7">
    <location>
        <begin position="44"/>
        <end position="83"/>
    </location>
</feature>
<sequence length="475" mass="53406">MDECAMGEVCGPQRQCENTPGSYTCTYACGQGLRKTSSGSSCEDINECEEQPGVCDQTCLNLIGGYRCDCRRGFRLIGMTRCVDIDECSKFRSPCSHGCENTEGSFRCTCPEGYSILPNGRCKDIDECRTFQHDCLEEQECRNTQGSYSCITHCPAGLKPANNVSCTDIDECAERLSGCHYTQTCTNTWGSYACSCSQGFRAAGPSHPCLGFQYVEEPRTRPLPPPRRARPASHGYPTSEFQEKLLQKFYLQNSCQAGFEYLNQECKDIDECRLRDRCQHRCHNTFGSFVCLCPPGYRLNHNQRTCDDIDECVEQSVKCGMEEVCFNQRGSYRCVAMPCPTGYQRDRATGSCILDCRRGGVSCPPGVNYAHILAFKTASLPAGIKANQDLVRLMAYDQLGNLVPQTLFTIIENETGVQFRIRLKNGRGILRTLQPLVAGQEYKMIVEAVSYDEREHFIKYSTKFIIFLHISEYPY</sequence>
<comment type="caution">
    <text evidence="8">The sequence shown here is derived from an EMBL/GenBank/DDBJ whole genome shotgun (WGS) entry which is preliminary data.</text>
</comment>
<evidence type="ECO:0000313" key="8">
    <source>
        <dbReference type="EMBL" id="KAG0728614.1"/>
    </source>
</evidence>
<keyword evidence="2" id="KW-0732">Signal</keyword>
<keyword evidence="9" id="KW-1185">Reference proteome</keyword>
<evidence type="ECO:0000256" key="1">
    <source>
        <dbReference type="ARBA" id="ARBA00022536"/>
    </source>
</evidence>
<keyword evidence="1 6" id="KW-0245">EGF-like domain</keyword>
<dbReference type="CDD" id="cd00054">
    <property type="entry name" value="EGF_CA"/>
    <property type="match status" value="5"/>
</dbReference>
<dbReference type="SUPFAM" id="SSF57196">
    <property type="entry name" value="EGF/Laminin"/>
    <property type="match status" value="1"/>
</dbReference>
<evidence type="ECO:0000256" key="6">
    <source>
        <dbReference type="PROSITE-ProRule" id="PRU00076"/>
    </source>
</evidence>
<evidence type="ECO:0000313" key="9">
    <source>
        <dbReference type="Proteomes" id="UP000770661"/>
    </source>
</evidence>